<dbReference type="GO" id="GO:0005222">
    <property type="term" value="F:intracellularly cAMP-activated cation channel activity"/>
    <property type="evidence" value="ECO:0007669"/>
    <property type="project" value="TreeGrafter"/>
</dbReference>
<feature type="region of interest" description="Disordered" evidence="9">
    <location>
        <begin position="277"/>
        <end position="306"/>
    </location>
</feature>
<evidence type="ECO:0000259" key="10">
    <source>
        <dbReference type="PROSITE" id="PS50042"/>
    </source>
</evidence>
<keyword evidence="2" id="KW-0813">Transport</keyword>
<dbReference type="InterPro" id="IPR014710">
    <property type="entry name" value="RmlC-like_jellyroll"/>
</dbReference>
<dbReference type="GO" id="GO:0005223">
    <property type="term" value="F:intracellularly cGMP-activated cation channel activity"/>
    <property type="evidence" value="ECO:0007669"/>
    <property type="project" value="TreeGrafter"/>
</dbReference>
<feature type="compositionally biased region" description="Low complexity" evidence="9">
    <location>
        <begin position="524"/>
        <end position="533"/>
    </location>
</feature>
<reference evidence="11" key="1">
    <citation type="submission" date="2019-05" db="EMBL/GenBank/DDBJ databases">
        <title>Annotation for the trematode Fasciolopsis buski.</title>
        <authorList>
            <person name="Choi Y.-J."/>
        </authorList>
    </citation>
    <scope>NUCLEOTIDE SEQUENCE</scope>
    <source>
        <strain evidence="11">HT</strain>
        <tissue evidence="11">Whole worm</tissue>
    </source>
</reference>
<evidence type="ECO:0000256" key="5">
    <source>
        <dbReference type="ARBA" id="ARBA00023065"/>
    </source>
</evidence>
<dbReference type="PROSITE" id="PS00889">
    <property type="entry name" value="CNMP_BINDING_2"/>
    <property type="match status" value="1"/>
</dbReference>
<dbReference type="FunFam" id="1.10.287.630:FF:000001">
    <property type="entry name" value="Cyclic nucleotide-gated channel alpha 3"/>
    <property type="match status" value="1"/>
</dbReference>
<dbReference type="GO" id="GO:0044877">
    <property type="term" value="F:protein-containing complex binding"/>
    <property type="evidence" value="ECO:0007669"/>
    <property type="project" value="TreeGrafter"/>
</dbReference>
<dbReference type="OrthoDB" id="421226at2759"/>
<gene>
    <name evidence="11" type="ORF">FBUS_00516</name>
</gene>
<dbReference type="Gene3D" id="2.60.120.10">
    <property type="entry name" value="Jelly Rolls"/>
    <property type="match status" value="1"/>
</dbReference>
<evidence type="ECO:0000256" key="9">
    <source>
        <dbReference type="SAM" id="MobiDB-lite"/>
    </source>
</evidence>
<keyword evidence="4" id="KW-1133">Transmembrane helix</keyword>
<dbReference type="FunFam" id="2.60.120.10:FF:000002">
    <property type="entry name" value="Cyclic nucleotide gated channel alpha 1a"/>
    <property type="match status" value="1"/>
</dbReference>
<evidence type="ECO:0000313" key="12">
    <source>
        <dbReference type="Proteomes" id="UP000728185"/>
    </source>
</evidence>
<keyword evidence="8" id="KW-0407">Ion channel</keyword>
<dbReference type="GO" id="GO:0005886">
    <property type="term" value="C:plasma membrane"/>
    <property type="evidence" value="ECO:0007669"/>
    <property type="project" value="TreeGrafter"/>
</dbReference>
<protein>
    <submittedName>
        <fullName evidence="11">Cyclic nucleotide-gated cation channel alpha-3</fullName>
    </submittedName>
</protein>
<dbReference type="PANTHER" id="PTHR45638:SF4">
    <property type="entry name" value="CYCLIC NUCLEOTIDE-BINDING DOMAIN-CONTAINING PROTEIN"/>
    <property type="match status" value="1"/>
</dbReference>
<feature type="compositionally biased region" description="Low complexity" evidence="9">
    <location>
        <begin position="277"/>
        <end position="286"/>
    </location>
</feature>
<dbReference type="AlphaFoldDB" id="A0A8E0VPR6"/>
<comment type="caution">
    <text evidence="11">The sequence shown here is derived from an EMBL/GenBank/DDBJ whole genome shotgun (WGS) entry which is preliminary data.</text>
</comment>
<dbReference type="InterPro" id="IPR018490">
    <property type="entry name" value="cNMP-bd_dom_sf"/>
</dbReference>
<dbReference type="PROSITE" id="PS50042">
    <property type="entry name" value="CNMP_BINDING_3"/>
    <property type="match status" value="1"/>
</dbReference>
<evidence type="ECO:0000313" key="11">
    <source>
        <dbReference type="EMBL" id="KAA0200855.1"/>
    </source>
</evidence>
<feature type="region of interest" description="Disordered" evidence="9">
    <location>
        <begin position="646"/>
        <end position="714"/>
    </location>
</feature>
<feature type="region of interest" description="Disordered" evidence="9">
    <location>
        <begin position="521"/>
        <end position="547"/>
    </location>
</feature>
<dbReference type="Proteomes" id="UP000728185">
    <property type="component" value="Unassembled WGS sequence"/>
</dbReference>
<dbReference type="SMART" id="SM00100">
    <property type="entry name" value="cNMP"/>
    <property type="match status" value="1"/>
</dbReference>
<dbReference type="PANTHER" id="PTHR45638">
    <property type="entry name" value="CYCLIC NUCLEOTIDE-GATED CATION CHANNEL SUBUNIT A"/>
    <property type="match status" value="1"/>
</dbReference>
<keyword evidence="7" id="KW-1071">Ligand-gated ion channel</keyword>
<dbReference type="SUPFAM" id="SSF51206">
    <property type="entry name" value="cAMP-binding domain-like"/>
    <property type="match status" value="1"/>
</dbReference>
<name>A0A8E0VPR6_9TREM</name>
<dbReference type="GO" id="GO:0030553">
    <property type="term" value="F:cGMP binding"/>
    <property type="evidence" value="ECO:0007669"/>
    <property type="project" value="TreeGrafter"/>
</dbReference>
<evidence type="ECO:0000256" key="2">
    <source>
        <dbReference type="ARBA" id="ARBA00022448"/>
    </source>
</evidence>
<proteinExistence type="predicted"/>
<dbReference type="CDD" id="cd00038">
    <property type="entry name" value="CAP_ED"/>
    <property type="match status" value="1"/>
</dbReference>
<dbReference type="PROSITE" id="PS00888">
    <property type="entry name" value="CNMP_BINDING_1"/>
    <property type="match status" value="1"/>
</dbReference>
<evidence type="ECO:0000256" key="1">
    <source>
        <dbReference type="ARBA" id="ARBA00004141"/>
    </source>
</evidence>
<comment type="subcellular location">
    <subcellularLocation>
        <location evidence="1">Membrane</location>
        <topology evidence="1">Multi-pass membrane protein</topology>
    </subcellularLocation>
</comment>
<dbReference type="InterPro" id="IPR018488">
    <property type="entry name" value="cNMP-bd_CS"/>
</dbReference>
<dbReference type="InterPro" id="IPR000595">
    <property type="entry name" value="cNMP-bd_dom"/>
</dbReference>
<dbReference type="EMBL" id="LUCM01000241">
    <property type="protein sequence ID" value="KAA0200855.1"/>
    <property type="molecule type" value="Genomic_DNA"/>
</dbReference>
<keyword evidence="12" id="KW-1185">Reference proteome</keyword>
<evidence type="ECO:0000256" key="6">
    <source>
        <dbReference type="ARBA" id="ARBA00023136"/>
    </source>
</evidence>
<evidence type="ECO:0000256" key="8">
    <source>
        <dbReference type="ARBA" id="ARBA00023303"/>
    </source>
</evidence>
<feature type="compositionally biased region" description="Polar residues" evidence="9">
    <location>
        <begin position="287"/>
        <end position="297"/>
    </location>
</feature>
<sequence length="714" mass="79825">MYYAKPSLVSFRFVCPRTGRLDRVKNYLSMRRVPYPLTEKVIDWFDYLWYTNKITDEENVLTSLPDKLKAEIAIQMHLDTLKRVEIFQNTEEGFLSELVLRLRMVLFAPGDYVCRKGEIGKQMFIVNRGTLHVLGDDGRSVLATLRAGSYFGELSILNLGRYGNRRTASVRSLGYSDLFRLSKSDLWDVLKEYPAARRKLESLAYKKISDYRVSMPRDQREPSFRGNPSADDDGSLCPVFKSCFGPPLNGHNFSSNDYFPHQRRSYTFGALHSSGDGSDGYASDPSRLSTSAFSPQQSPTPPVNQILDSMYSVPDNRCIQKHLNSLPDRIPPDNCSYLVKHFSESHGSCPSWISQAASFTNNCNTALQTVAPQLRDRCTCMHGVDCRCGTPQGQAGLATASALPRTRNFSVPANLVDRATLLPLLGCSSTKFPHEQELYQSGSAEEFCTPVCLPCDQNASITEGLPPQHLSSVRFVLDDFEDTRGIKDSPGYDSMKVTDELNHNPDFGRIGTGNVPSICLEGASNSSSSRSPSLEPKTSGHSVSSHPHCSFQAGEFPSEMGWDFSHLLSVPRLRPSTSASVRPPWPRVCQSFNMVSVCPNMHQNTATYQSPAAAMNYDMMKEFNRMRQKIHMLEYENALLQKNSRRTSLESNVQIGSHEPSDSMGPTKTRDRNVTVKRSTSLQVPKHEKRMRPRGPINSMGRNPSDSNPPNNST</sequence>
<organism evidence="11 12">
    <name type="scientific">Fasciolopsis buskii</name>
    <dbReference type="NCBI Taxonomy" id="27845"/>
    <lineage>
        <taxon>Eukaryota</taxon>
        <taxon>Metazoa</taxon>
        <taxon>Spiralia</taxon>
        <taxon>Lophotrochozoa</taxon>
        <taxon>Platyhelminthes</taxon>
        <taxon>Trematoda</taxon>
        <taxon>Digenea</taxon>
        <taxon>Plagiorchiida</taxon>
        <taxon>Echinostomata</taxon>
        <taxon>Echinostomatoidea</taxon>
        <taxon>Fasciolidae</taxon>
        <taxon>Fasciolopsis</taxon>
    </lineage>
</organism>
<dbReference type="Pfam" id="PF00027">
    <property type="entry name" value="cNMP_binding"/>
    <property type="match status" value="1"/>
</dbReference>
<feature type="compositionally biased region" description="Low complexity" evidence="9">
    <location>
        <begin position="703"/>
        <end position="714"/>
    </location>
</feature>
<dbReference type="Gene3D" id="1.10.287.630">
    <property type="entry name" value="Helix hairpin bin"/>
    <property type="match status" value="1"/>
</dbReference>
<dbReference type="GO" id="GO:0017071">
    <property type="term" value="C:intracellular cyclic nucleotide activated cation channel complex"/>
    <property type="evidence" value="ECO:0007669"/>
    <property type="project" value="TreeGrafter"/>
</dbReference>
<keyword evidence="5" id="KW-0406">Ion transport</keyword>
<dbReference type="InterPro" id="IPR050866">
    <property type="entry name" value="CNG_cation_channel"/>
</dbReference>
<keyword evidence="3" id="KW-0812">Transmembrane</keyword>
<accession>A0A8E0VPR6</accession>
<keyword evidence="6" id="KW-0472">Membrane</keyword>
<evidence type="ECO:0000256" key="3">
    <source>
        <dbReference type="ARBA" id="ARBA00022692"/>
    </source>
</evidence>
<feature type="domain" description="Cyclic nucleotide-binding" evidence="10">
    <location>
        <begin position="86"/>
        <end position="207"/>
    </location>
</feature>
<evidence type="ECO:0000256" key="4">
    <source>
        <dbReference type="ARBA" id="ARBA00022989"/>
    </source>
</evidence>
<evidence type="ECO:0000256" key="7">
    <source>
        <dbReference type="ARBA" id="ARBA00023286"/>
    </source>
</evidence>